<dbReference type="InterPro" id="IPR024610">
    <property type="entry name" value="ING_N_histone-binding"/>
</dbReference>
<dbReference type="InterPro" id="IPR011011">
    <property type="entry name" value="Znf_FYVE_PHD"/>
</dbReference>
<dbReference type="InterPro" id="IPR019786">
    <property type="entry name" value="Zinc_finger_PHD-type_CS"/>
</dbReference>
<evidence type="ECO:0000259" key="16">
    <source>
        <dbReference type="PROSITE" id="PS50016"/>
    </source>
</evidence>
<dbReference type="SMART" id="SM00249">
    <property type="entry name" value="PHD"/>
    <property type="match status" value="1"/>
</dbReference>
<keyword evidence="5 13" id="KW-0863">Zinc-finger</keyword>
<accession>A0A6A7FR55</accession>
<feature type="region of interest" description="Disordered" evidence="15">
    <location>
        <begin position="265"/>
        <end position="318"/>
    </location>
</feature>
<comment type="similarity">
    <text evidence="2 14">Belongs to the ING family.</text>
</comment>
<keyword evidence="10 14" id="KW-0539">Nucleus</keyword>
<proteinExistence type="evidence at transcript level"/>
<dbReference type="PANTHER" id="PTHR10333:SF103">
    <property type="entry name" value="INHIBITOR OF GROWTH PROTEIN 3"/>
    <property type="match status" value="1"/>
</dbReference>
<feature type="site" description="Histone H3K4me3 binding" evidence="11">
    <location>
        <position position="388"/>
    </location>
</feature>
<dbReference type="PANTHER" id="PTHR10333">
    <property type="entry name" value="INHIBITOR OF GROWTH PROTEIN"/>
    <property type="match status" value="1"/>
</dbReference>
<dbReference type="GO" id="GO:0006325">
    <property type="term" value="P:chromatin organization"/>
    <property type="evidence" value="ECO:0007669"/>
    <property type="project" value="UniProtKB-KW"/>
</dbReference>
<protein>
    <recommendedName>
        <fullName evidence="14">Inhibitor of growth protein</fullName>
    </recommendedName>
</protein>
<dbReference type="InterPro" id="IPR013083">
    <property type="entry name" value="Znf_RING/FYVE/PHD"/>
</dbReference>
<evidence type="ECO:0000256" key="7">
    <source>
        <dbReference type="ARBA" id="ARBA00022853"/>
    </source>
</evidence>
<reference evidence="17" key="1">
    <citation type="submission" date="2017-11" db="EMBL/GenBank/DDBJ databases">
        <title>The sensing device of the deep-sea amphipod.</title>
        <authorList>
            <person name="Kobayashi H."/>
            <person name="Nagahama T."/>
            <person name="Arai W."/>
            <person name="Sasagawa Y."/>
            <person name="Umeda M."/>
            <person name="Hayashi T."/>
            <person name="Nikaido I."/>
            <person name="Watanabe H."/>
            <person name="Oguri K."/>
            <person name="Kitazato H."/>
            <person name="Fujioka K."/>
            <person name="Kido Y."/>
            <person name="Takami H."/>
        </authorList>
    </citation>
    <scope>NUCLEOTIDE SEQUENCE</scope>
    <source>
        <tissue evidence="17">Whole body</tissue>
    </source>
</reference>
<evidence type="ECO:0000256" key="14">
    <source>
        <dbReference type="RuleBase" id="RU361213"/>
    </source>
</evidence>
<evidence type="ECO:0000256" key="8">
    <source>
        <dbReference type="ARBA" id="ARBA00023015"/>
    </source>
</evidence>
<dbReference type="AlphaFoldDB" id="A0A6A7FR55"/>
<sequence length="427" mass="46116">MLYLEDILEVMENVPQEVRDRTTELRELDLGIHNSQDQIHERIKKFFSEAKKMKSGERQAEYERIRKDYYRLLDDADEKVNVATNMHDSLERYTRKLDQELEKFKYELEADSPGITEVLEKRSLELDEPIKDSQKENCYYQSGNSRSNSSNSCDWRLAAAAAAPPSATLKKEDMFLESHLNTMSASPPCSLSYTLGQIGAGSNAIAAAASQAIAATQQLQQGRRTASLKASYDAISHGVHPTEFSIGSELANAAQTALAASALPQEPGNTAPALPVASTASSSSSTSNKTSASGSSAGGPSNKRQKKKHNVNASGGSASSSTAVAVAAAVTEPTIGAVTAAAAAAAPTVEESTADPSALESPEWTYDPNEPRYCVCNQVSYGDMVACDNPKCPVEWFHYPCVGITAPPKGKWYCPQCSASMNRRQRK</sequence>
<dbReference type="InterPro" id="IPR042020">
    <property type="entry name" value="ING3_PHD"/>
</dbReference>
<dbReference type="SMART" id="SM01408">
    <property type="entry name" value="ING"/>
    <property type="match status" value="1"/>
</dbReference>
<keyword evidence="7 14" id="KW-0156">Chromatin regulator</keyword>
<evidence type="ECO:0000256" key="11">
    <source>
        <dbReference type="PIRSR" id="PIRSR628651-50"/>
    </source>
</evidence>
<evidence type="ECO:0000256" key="9">
    <source>
        <dbReference type="ARBA" id="ARBA00023163"/>
    </source>
</evidence>
<feature type="site" description="Histone H3K4me3 binding" evidence="11">
    <location>
        <position position="384"/>
    </location>
</feature>
<evidence type="ECO:0000256" key="2">
    <source>
        <dbReference type="ARBA" id="ARBA00010210"/>
    </source>
</evidence>
<dbReference type="GO" id="GO:0035267">
    <property type="term" value="C:NuA4 histone acetyltransferase complex"/>
    <property type="evidence" value="ECO:0007669"/>
    <property type="project" value="TreeGrafter"/>
</dbReference>
<feature type="binding site" evidence="12">
    <location>
        <position position="417"/>
    </location>
    <ligand>
        <name>Zn(2+)</name>
        <dbReference type="ChEBI" id="CHEBI:29105"/>
        <label>2</label>
    </ligand>
</feature>
<dbReference type="GO" id="GO:0005634">
    <property type="term" value="C:nucleus"/>
    <property type="evidence" value="ECO:0007669"/>
    <property type="project" value="UniProtKB-SubCell"/>
</dbReference>
<comment type="function">
    <text evidence="14">Component of an histone acetyltransferase complex.</text>
</comment>
<dbReference type="EMBL" id="IACT01001192">
    <property type="protein sequence ID" value="LAC20552.1"/>
    <property type="molecule type" value="mRNA"/>
</dbReference>
<feature type="site" description="Histone H3K4me3 binding" evidence="11">
    <location>
        <position position="396"/>
    </location>
</feature>
<feature type="binding site" evidence="12">
    <location>
        <position position="376"/>
    </location>
    <ligand>
        <name>Zn(2+)</name>
        <dbReference type="ChEBI" id="CHEBI:29105"/>
        <label>1</label>
    </ligand>
</feature>
<comment type="subunit">
    <text evidence="14">Component of an histone acetyltransferase complex. Interacts with H3K4me3 and to a lesser extent with H3K4me2.</text>
</comment>
<dbReference type="PROSITE" id="PS50016">
    <property type="entry name" value="ZF_PHD_2"/>
    <property type="match status" value="1"/>
</dbReference>
<feature type="binding site" evidence="12">
    <location>
        <position position="398"/>
    </location>
    <ligand>
        <name>Zn(2+)</name>
        <dbReference type="ChEBI" id="CHEBI:29105"/>
        <label>1</label>
    </ligand>
</feature>
<dbReference type="GO" id="GO:0008270">
    <property type="term" value="F:zinc ion binding"/>
    <property type="evidence" value="ECO:0007669"/>
    <property type="project" value="UniProtKB-KW"/>
</dbReference>
<keyword evidence="9" id="KW-0804">Transcription</keyword>
<dbReference type="Gene3D" id="3.30.40.10">
    <property type="entry name" value="Zinc/RING finger domain, C3HC4 (zinc finger)"/>
    <property type="match status" value="1"/>
</dbReference>
<evidence type="ECO:0000313" key="17">
    <source>
        <dbReference type="EMBL" id="LAC20552.1"/>
    </source>
</evidence>
<dbReference type="Pfam" id="PF12998">
    <property type="entry name" value="ING"/>
    <property type="match status" value="1"/>
</dbReference>
<feature type="binding site" evidence="12">
    <location>
        <position position="414"/>
    </location>
    <ligand>
        <name>Zn(2+)</name>
        <dbReference type="ChEBI" id="CHEBI:29105"/>
        <label>2</label>
    </ligand>
</feature>
<comment type="domain">
    <text evidence="14">The PHD-type zinc finger mediates the binding to H3K4me3.</text>
</comment>
<dbReference type="CDD" id="cd16858">
    <property type="entry name" value="ING_ING3_Yng2p"/>
    <property type="match status" value="1"/>
</dbReference>
<keyword evidence="4 12" id="KW-0479">Metal-binding</keyword>
<evidence type="ECO:0000256" key="12">
    <source>
        <dbReference type="PIRSR" id="PIRSR628651-51"/>
    </source>
</evidence>
<dbReference type="FunFam" id="3.30.40.10:FF:000103">
    <property type="entry name" value="Inhibitor of growth protein"/>
    <property type="match status" value="1"/>
</dbReference>
<comment type="subcellular location">
    <subcellularLocation>
        <location evidence="1 14">Nucleus</location>
    </subcellularLocation>
</comment>
<feature type="binding site" evidence="12">
    <location>
        <position position="374"/>
    </location>
    <ligand>
        <name>Zn(2+)</name>
        <dbReference type="ChEBI" id="CHEBI:29105"/>
        <label>1</label>
    </ligand>
</feature>
<dbReference type="InterPro" id="IPR019787">
    <property type="entry name" value="Znf_PHD-finger"/>
</dbReference>
<evidence type="ECO:0000256" key="4">
    <source>
        <dbReference type="ARBA" id="ARBA00022723"/>
    </source>
</evidence>
<feature type="binding site" evidence="12">
    <location>
        <position position="392"/>
    </location>
    <ligand>
        <name>Zn(2+)</name>
        <dbReference type="ChEBI" id="CHEBI:29105"/>
        <label>2</label>
    </ligand>
</feature>
<evidence type="ECO:0000256" key="6">
    <source>
        <dbReference type="ARBA" id="ARBA00022833"/>
    </source>
</evidence>
<evidence type="ECO:0000256" key="1">
    <source>
        <dbReference type="ARBA" id="ARBA00004123"/>
    </source>
</evidence>
<dbReference type="CDD" id="cd15585">
    <property type="entry name" value="PHD_ING3"/>
    <property type="match status" value="1"/>
</dbReference>
<dbReference type="PROSITE" id="PS01359">
    <property type="entry name" value="ZF_PHD_1"/>
    <property type="match status" value="1"/>
</dbReference>
<keyword evidence="3" id="KW-0341">Growth regulation</keyword>
<feature type="binding site" evidence="12">
    <location>
        <position position="401"/>
    </location>
    <ligand>
        <name>Zn(2+)</name>
        <dbReference type="ChEBI" id="CHEBI:29105"/>
        <label>1</label>
    </ligand>
</feature>
<evidence type="ECO:0000256" key="5">
    <source>
        <dbReference type="ARBA" id="ARBA00022771"/>
    </source>
</evidence>
<keyword evidence="6 12" id="KW-0862">Zinc</keyword>
<feature type="site" description="Histone H3K4me3 binding" evidence="11">
    <location>
        <position position="373"/>
    </location>
</feature>
<evidence type="ECO:0000256" key="15">
    <source>
        <dbReference type="SAM" id="MobiDB-lite"/>
    </source>
</evidence>
<dbReference type="InterPro" id="IPR028651">
    <property type="entry name" value="ING_fam"/>
</dbReference>
<dbReference type="InterPro" id="IPR001965">
    <property type="entry name" value="Znf_PHD"/>
</dbReference>
<evidence type="ECO:0000256" key="13">
    <source>
        <dbReference type="PROSITE-ProRule" id="PRU00146"/>
    </source>
</evidence>
<dbReference type="Gene3D" id="6.10.140.1740">
    <property type="match status" value="1"/>
</dbReference>
<evidence type="ECO:0000256" key="3">
    <source>
        <dbReference type="ARBA" id="ARBA00022604"/>
    </source>
</evidence>
<dbReference type="SUPFAM" id="SSF57903">
    <property type="entry name" value="FYVE/PHD zinc finger"/>
    <property type="match status" value="1"/>
</dbReference>
<organism evidence="17">
    <name type="scientific">Hirondellea gigas</name>
    <dbReference type="NCBI Taxonomy" id="1518452"/>
    <lineage>
        <taxon>Eukaryota</taxon>
        <taxon>Metazoa</taxon>
        <taxon>Ecdysozoa</taxon>
        <taxon>Arthropoda</taxon>
        <taxon>Crustacea</taxon>
        <taxon>Multicrustacea</taxon>
        <taxon>Malacostraca</taxon>
        <taxon>Eumalacostraca</taxon>
        <taxon>Peracarida</taxon>
        <taxon>Amphipoda</taxon>
        <taxon>Amphilochidea</taxon>
        <taxon>Lysianassida</taxon>
        <taxon>Lysianassidira</taxon>
        <taxon>Lysianassoidea</taxon>
        <taxon>Lysianassidae</taxon>
        <taxon>Hirondellea</taxon>
    </lineage>
</organism>
<name>A0A6A7FR55_9CRUS</name>
<evidence type="ECO:0000256" key="10">
    <source>
        <dbReference type="ARBA" id="ARBA00023242"/>
    </source>
</evidence>
<feature type="domain" description="PHD-type" evidence="16">
    <location>
        <begin position="371"/>
        <end position="420"/>
    </location>
</feature>
<feature type="compositionally biased region" description="Low complexity" evidence="15">
    <location>
        <begin position="271"/>
        <end position="301"/>
    </location>
</feature>
<keyword evidence="8" id="KW-0805">Transcription regulation</keyword>
<feature type="binding site" evidence="12">
    <location>
        <position position="387"/>
    </location>
    <ligand>
        <name>Zn(2+)</name>
        <dbReference type="ChEBI" id="CHEBI:29105"/>
        <label>2</label>
    </ligand>
</feature>